<evidence type="ECO:0000259" key="2">
    <source>
        <dbReference type="Pfam" id="PF20167"/>
    </source>
</evidence>
<dbReference type="AlphaFoldDB" id="A0A843UUN5"/>
<gene>
    <name evidence="3" type="ORF">Taro_019781</name>
</gene>
<keyword evidence="4" id="KW-1185">Reference proteome</keyword>
<feature type="region of interest" description="Disordered" evidence="1">
    <location>
        <begin position="387"/>
        <end position="466"/>
    </location>
</feature>
<feature type="compositionally biased region" description="Basic and acidic residues" evidence="1">
    <location>
        <begin position="447"/>
        <end position="456"/>
    </location>
</feature>
<sequence>MASSTVFGSVGGYGAAFLTAEEQARFASVKAKLCGHKAVDLADLEKNGMGSLVEALQRLKWTKIATLSDVSYPDLVKAFYVCLKTEEDGTLTSMVKGAQIRITRELLASLFEVSTFGRSGVHTVDTHVKGLGIIGPEYRLKDGKLDINQLSAFNRLLHFIICQIIVPRSATFSSCTKADSDLMFWAIQNQEINTAELIIERMRFTRSQVWDIKSKLNISLPYAHLLTRIFHHFGISVVGDVSEKMGQAIRSRNLRKSGFSVVNGVWSKTGAVEGEAILGETQEDHEPVAEAAAAAESAVVEEEPVAHEPSIAKYVAEVHTEDVVMEEAPSQQEQVQIQEDDVMEDAPIEGEQSVTEEIQGVNAVASGHTEIHSEVLPVQEEEATAAAAQTEVSMESVHAEVEAKVEKGSETQGEGNENPPKNQFREGETVSSSDSEDDQDQQPPMDKAQEKGKAAEVPDVPLLADTPYQRQMRQRVIINLKPVIERLDAQGEIYAHCNLM</sequence>
<dbReference type="InterPro" id="IPR046796">
    <property type="entry name" value="Transposase_32_dom"/>
</dbReference>
<comment type="caution">
    <text evidence="3">The sequence shown here is derived from an EMBL/GenBank/DDBJ whole genome shotgun (WGS) entry which is preliminary data.</text>
</comment>
<feature type="domain" description="Putative plant transposon protein" evidence="2">
    <location>
        <begin position="57"/>
        <end position="235"/>
    </location>
</feature>
<dbReference type="Pfam" id="PF20167">
    <property type="entry name" value="Transposase_32"/>
    <property type="match status" value="1"/>
</dbReference>
<name>A0A843UUN5_COLES</name>
<evidence type="ECO:0000256" key="1">
    <source>
        <dbReference type="SAM" id="MobiDB-lite"/>
    </source>
</evidence>
<dbReference type="Proteomes" id="UP000652761">
    <property type="component" value="Unassembled WGS sequence"/>
</dbReference>
<organism evidence="3 4">
    <name type="scientific">Colocasia esculenta</name>
    <name type="common">Wild taro</name>
    <name type="synonym">Arum esculentum</name>
    <dbReference type="NCBI Taxonomy" id="4460"/>
    <lineage>
        <taxon>Eukaryota</taxon>
        <taxon>Viridiplantae</taxon>
        <taxon>Streptophyta</taxon>
        <taxon>Embryophyta</taxon>
        <taxon>Tracheophyta</taxon>
        <taxon>Spermatophyta</taxon>
        <taxon>Magnoliopsida</taxon>
        <taxon>Liliopsida</taxon>
        <taxon>Araceae</taxon>
        <taxon>Aroideae</taxon>
        <taxon>Colocasieae</taxon>
        <taxon>Colocasia</taxon>
    </lineage>
</organism>
<evidence type="ECO:0000313" key="4">
    <source>
        <dbReference type="Proteomes" id="UP000652761"/>
    </source>
</evidence>
<feature type="compositionally biased region" description="Basic and acidic residues" evidence="1">
    <location>
        <begin position="397"/>
        <end position="409"/>
    </location>
</feature>
<accession>A0A843UUN5</accession>
<dbReference type="EMBL" id="NMUH01000963">
    <property type="protein sequence ID" value="MQL87238.1"/>
    <property type="molecule type" value="Genomic_DNA"/>
</dbReference>
<reference evidence="3" key="1">
    <citation type="submission" date="2017-07" db="EMBL/GenBank/DDBJ databases">
        <title>Taro Niue Genome Assembly and Annotation.</title>
        <authorList>
            <person name="Atibalentja N."/>
            <person name="Keating K."/>
            <person name="Fields C.J."/>
        </authorList>
    </citation>
    <scope>NUCLEOTIDE SEQUENCE</scope>
    <source>
        <strain evidence="3">Niue_2</strain>
        <tissue evidence="3">Leaf</tissue>
    </source>
</reference>
<protein>
    <recommendedName>
        <fullName evidence="2">Putative plant transposon protein domain-containing protein</fullName>
    </recommendedName>
</protein>
<proteinExistence type="predicted"/>
<evidence type="ECO:0000313" key="3">
    <source>
        <dbReference type="EMBL" id="MQL87238.1"/>
    </source>
</evidence>
<feature type="compositionally biased region" description="Polar residues" evidence="1">
    <location>
        <begin position="410"/>
        <end position="421"/>
    </location>
</feature>